<dbReference type="PANTHER" id="PTHR13789:SF309">
    <property type="entry name" value="PUTATIVE (AFU_ORTHOLOGUE AFUA_6G14510)-RELATED"/>
    <property type="match status" value="1"/>
</dbReference>
<dbReference type="PANTHER" id="PTHR13789">
    <property type="entry name" value="MONOOXYGENASE"/>
    <property type="match status" value="1"/>
</dbReference>
<evidence type="ECO:0000259" key="3">
    <source>
        <dbReference type="Pfam" id="PF01494"/>
    </source>
</evidence>
<dbReference type="InterPro" id="IPR002938">
    <property type="entry name" value="FAD-bd"/>
</dbReference>
<evidence type="ECO:0000256" key="1">
    <source>
        <dbReference type="ARBA" id="ARBA00023002"/>
    </source>
</evidence>
<evidence type="ECO:0000256" key="2">
    <source>
        <dbReference type="ARBA" id="ARBA00023033"/>
    </source>
</evidence>
<dbReference type="EMBL" id="RKHY01000001">
    <property type="protein sequence ID" value="ROS38626.1"/>
    <property type="molecule type" value="Genomic_DNA"/>
</dbReference>
<dbReference type="PRINTS" id="PR00420">
    <property type="entry name" value="RNGMNOXGNASE"/>
</dbReference>
<gene>
    <name evidence="4" type="ORF">EDD35_0909</name>
</gene>
<keyword evidence="1" id="KW-0560">Oxidoreductase</keyword>
<dbReference type="Gene3D" id="3.50.50.60">
    <property type="entry name" value="FAD/NAD(P)-binding domain"/>
    <property type="match status" value="2"/>
</dbReference>
<accession>A0A3N2GPS3</accession>
<dbReference type="InterPro" id="IPR050493">
    <property type="entry name" value="FAD-dep_Monooxygenase_BioMet"/>
</dbReference>
<reference evidence="4 5" key="1">
    <citation type="submission" date="2018-11" db="EMBL/GenBank/DDBJ databases">
        <title>Sequencing the genomes of 1000 actinobacteria strains.</title>
        <authorList>
            <person name="Klenk H.-P."/>
        </authorList>
    </citation>
    <scope>NUCLEOTIDE SEQUENCE [LARGE SCALE GENOMIC DNA]</scope>
    <source>
        <strain evidence="4 5">DSM 44348</strain>
    </source>
</reference>
<dbReference type="RefSeq" id="WP_123682954.1">
    <property type="nucleotide sequence ID" value="NZ_RKHY01000001.1"/>
</dbReference>
<evidence type="ECO:0000313" key="5">
    <source>
        <dbReference type="Proteomes" id="UP000274843"/>
    </source>
</evidence>
<name>A0A3N2GPS3_9PSEU</name>
<dbReference type="InterPro" id="IPR036188">
    <property type="entry name" value="FAD/NAD-bd_sf"/>
</dbReference>
<dbReference type="SUPFAM" id="SSF51905">
    <property type="entry name" value="FAD/NAD(P)-binding domain"/>
    <property type="match status" value="1"/>
</dbReference>
<evidence type="ECO:0000313" key="4">
    <source>
        <dbReference type="EMBL" id="ROS38626.1"/>
    </source>
</evidence>
<dbReference type="GeneID" id="301842375"/>
<organism evidence="4 5">
    <name type="scientific">Amycolatopsis thermoflava</name>
    <dbReference type="NCBI Taxonomy" id="84480"/>
    <lineage>
        <taxon>Bacteria</taxon>
        <taxon>Bacillati</taxon>
        <taxon>Actinomycetota</taxon>
        <taxon>Actinomycetes</taxon>
        <taxon>Pseudonocardiales</taxon>
        <taxon>Pseudonocardiaceae</taxon>
        <taxon>Amycolatopsis</taxon>
        <taxon>Amycolatopsis methanolica group</taxon>
    </lineage>
</organism>
<dbReference type="Pfam" id="PF01494">
    <property type="entry name" value="FAD_binding_3"/>
    <property type="match status" value="1"/>
</dbReference>
<keyword evidence="2" id="KW-0503">Monooxygenase</keyword>
<dbReference type="SUPFAM" id="SSF54373">
    <property type="entry name" value="FAD-linked reductases, C-terminal domain"/>
    <property type="match status" value="1"/>
</dbReference>
<sequence>MRTTDHAAAVVVGGSLAGLMAALGLAKFGIAVTVLERSGPQPRGGAALGGAESNLHRLVGPDGLAGPEATAAALNGSRPHLQSWAQAHGLLRRAAAADPHIDLVHGARVVEAGQDETSAWARTADGAIHRGDLVVGADGHRSVVRRVVAPERPDAAFAGYVIWLGIAEEPELDVEAWPPGMDIFDAGADCLLGYPLAESAPPGRRRLGWAWFDRRRNDLLRATGCVDGDVVQHSLRPADLPASLIAELDAEAAQWPAAWRDAVRACLRRRGVTGTPVAEYVPDRLVRGRIALVGDAAHVSTPMTGRGFGVALTDAEVLADEVAKAVAEARDDAIPAALRSYQDRSLGRARELVESGQRFSRSFAG</sequence>
<dbReference type="GO" id="GO:0004497">
    <property type="term" value="F:monooxygenase activity"/>
    <property type="evidence" value="ECO:0007669"/>
    <property type="project" value="UniProtKB-KW"/>
</dbReference>
<keyword evidence="5" id="KW-1185">Reference proteome</keyword>
<dbReference type="AlphaFoldDB" id="A0A3N2GPS3"/>
<dbReference type="GO" id="GO:0071949">
    <property type="term" value="F:FAD binding"/>
    <property type="evidence" value="ECO:0007669"/>
    <property type="project" value="InterPro"/>
</dbReference>
<comment type="caution">
    <text evidence="4">The sequence shown here is derived from an EMBL/GenBank/DDBJ whole genome shotgun (WGS) entry which is preliminary data.</text>
</comment>
<dbReference type="Proteomes" id="UP000274843">
    <property type="component" value="Unassembled WGS sequence"/>
</dbReference>
<protein>
    <submittedName>
        <fullName evidence="4">2-polyprenyl-6-methoxyphenol hydroxylase-like FAD-dependent oxidoreductase</fullName>
    </submittedName>
</protein>
<feature type="domain" description="FAD-binding" evidence="3">
    <location>
        <begin position="272"/>
        <end position="354"/>
    </location>
</feature>
<proteinExistence type="predicted"/>